<gene>
    <name evidence="3" type="ORF">PLOB_00039717</name>
</gene>
<keyword evidence="1" id="KW-0175">Coiled coil</keyword>
<name>A0ABN8MZZ3_9CNID</name>
<dbReference type="Proteomes" id="UP001159405">
    <property type="component" value="Unassembled WGS sequence"/>
</dbReference>
<feature type="compositionally biased region" description="Polar residues" evidence="2">
    <location>
        <begin position="124"/>
        <end position="147"/>
    </location>
</feature>
<protein>
    <submittedName>
        <fullName evidence="3">Uncharacterized protein</fullName>
    </submittedName>
</protein>
<feature type="compositionally biased region" description="Basic and acidic residues" evidence="2">
    <location>
        <begin position="79"/>
        <end position="90"/>
    </location>
</feature>
<feature type="compositionally biased region" description="Basic residues" evidence="2">
    <location>
        <begin position="91"/>
        <end position="103"/>
    </location>
</feature>
<reference evidence="3 4" key="1">
    <citation type="submission" date="2022-05" db="EMBL/GenBank/DDBJ databases">
        <authorList>
            <consortium name="Genoscope - CEA"/>
            <person name="William W."/>
        </authorList>
    </citation>
    <scope>NUCLEOTIDE SEQUENCE [LARGE SCALE GENOMIC DNA]</scope>
</reference>
<comment type="caution">
    <text evidence="3">The sequence shown here is derived from an EMBL/GenBank/DDBJ whole genome shotgun (WGS) entry which is preliminary data.</text>
</comment>
<accession>A0ABN8MZZ3</accession>
<evidence type="ECO:0000256" key="2">
    <source>
        <dbReference type="SAM" id="MobiDB-lite"/>
    </source>
</evidence>
<dbReference type="EMBL" id="CALNXK010000006">
    <property type="protein sequence ID" value="CAH3038239.1"/>
    <property type="molecule type" value="Genomic_DNA"/>
</dbReference>
<proteinExistence type="predicted"/>
<evidence type="ECO:0000313" key="4">
    <source>
        <dbReference type="Proteomes" id="UP001159405"/>
    </source>
</evidence>
<organism evidence="3 4">
    <name type="scientific">Porites lobata</name>
    <dbReference type="NCBI Taxonomy" id="104759"/>
    <lineage>
        <taxon>Eukaryota</taxon>
        <taxon>Metazoa</taxon>
        <taxon>Cnidaria</taxon>
        <taxon>Anthozoa</taxon>
        <taxon>Hexacorallia</taxon>
        <taxon>Scleractinia</taxon>
        <taxon>Fungiina</taxon>
        <taxon>Poritidae</taxon>
        <taxon>Porites</taxon>
    </lineage>
</organism>
<evidence type="ECO:0000313" key="3">
    <source>
        <dbReference type="EMBL" id="CAH3038239.1"/>
    </source>
</evidence>
<feature type="region of interest" description="Disordered" evidence="2">
    <location>
        <begin position="71"/>
        <end position="103"/>
    </location>
</feature>
<keyword evidence="4" id="KW-1185">Reference proteome</keyword>
<feature type="region of interest" description="Disordered" evidence="2">
    <location>
        <begin position="123"/>
        <end position="147"/>
    </location>
</feature>
<feature type="region of interest" description="Disordered" evidence="2">
    <location>
        <begin position="427"/>
        <end position="447"/>
    </location>
</feature>
<feature type="coiled-coil region" evidence="1">
    <location>
        <begin position="153"/>
        <end position="180"/>
    </location>
</feature>
<sequence length="447" mass="50460">MAWDTFSQQQVGHLWRLATHCAEENPSLTKFYLSEISSLSRGDSSRSFAMKYCKHCLQLFTAENCTVRTLPKRRNKKKQIQENKTNDKKEGSHKKSKASKVSRKLNRTTVFCKTCGKHYFHTGVRSNTGSRPRGLSTTPQITWNSVDLNSMPSAAERKKLKKQRQKAKRLKGRLELQEQQSGEICNYSLGESLHATMLDTPQEATVDYSLGESSHATMSDTPQEATVDLSNLTRKKRRRLRNRAKILQGRLQVREQQSDGMSNPLNEDLSVLSAPNAQINSVNHPQNNTVGHVEFTQSLGTTQGNHLQNIVHHPLGNTVSHDELTQSVGSTQSNSMNHQQSSNVGYPQNNTVDYGKLMQKFGTAWSNSVNQPQNISVYNKEFMQMLGTTQSNSMDDVSTPGVFLSRLKRRKLKRKANRLKEILLAKEQQNSKPTETGPRLQDFLSSL</sequence>
<evidence type="ECO:0000256" key="1">
    <source>
        <dbReference type="SAM" id="Coils"/>
    </source>
</evidence>